<protein>
    <submittedName>
        <fullName evidence="1">Uncharacterized protein</fullName>
    </submittedName>
</protein>
<name>A0A7S9WQT4_9BACT</name>
<proteinExistence type="predicted"/>
<dbReference type="Proteomes" id="UP000594508">
    <property type="component" value="Chromosome"/>
</dbReference>
<evidence type="ECO:0000313" key="1">
    <source>
        <dbReference type="EMBL" id="QPH89795.1"/>
    </source>
</evidence>
<dbReference type="EMBL" id="CP060707">
    <property type="protein sequence ID" value="QPH89795.1"/>
    <property type="molecule type" value="Genomic_DNA"/>
</dbReference>
<dbReference type="AlphaFoldDB" id="A0A7S9WQT4"/>
<sequence>MSAIEKFITNFCGIASEPRLTSFSKFKYHKQDRSNGYFCKQMINFKTRKPFLKFITKFTKKVVVVFLESYLKGGVTLNFVVLKVKFKGL</sequence>
<evidence type="ECO:0000313" key="2">
    <source>
        <dbReference type="Proteomes" id="UP000594508"/>
    </source>
</evidence>
<dbReference type="RefSeq" id="WP_021092707.1">
    <property type="nucleotide sequence ID" value="NZ_CP060707.1"/>
</dbReference>
<gene>
    <name evidence="1" type="ORF">CVT00_09145</name>
</gene>
<accession>A0A7S9WQT4</accession>
<organism evidence="1 2">
    <name type="scientific">Campylobacter concisus</name>
    <dbReference type="NCBI Taxonomy" id="199"/>
    <lineage>
        <taxon>Bacteria</taxon>
        <taxon>Pseudomonadati</taxon>
        <taxon>Campylobacterota</taxon>
        <taxon>Epsilonproteobacteria</taxon>
        <taxon>Campylobacterales</taxon>
        <taxon>Campylobacteraceae</taxon>
        <taxon>Campylobacter</taxon>
    </lineage>
</organism>
<reference evidence="1 2" key="1">
    <citation type="journal article" date="2018" name="Emerg. Microbes Infect.">
        <title>Genomic analysis of oral Campylobacter concisus strains identified a potential bacterial molecular marker associated with active Crohn's disease.</title>
        <authorList>
            <person name="Liu F."/>
            <person name="Ma R."/>
            <person name="Tay C.Y.A."/>
            <person name="Octavia S."/>
            <person name="Lan R."/>
            <person name="Chung H.K.L."/>
            <person name="Riordan S.M."/>
            <person name="Grimm M.C."/>
            <person name="Leong R.W."/>
            <person name="Tanaka M.M."/>
            <person name="Connor S."/>
            <person name="Zhang L."/>
        </authorList>
    </citation>
    <scope>NUCLEOTIDE SEQUENCE [LARGE SCALE GENOMIC DNA]</scope>
    <source>
        <strain evidence="1 2">P1CDO2</strain>
    </source>
</reference>